<evidence type="ECO:0000259" key="1">
    <source>
        <dbReference type="Pfam" id="PF03081"/>
    </source>
</evidence>
<comment type="caution">
    <text evidence="2">The sequence shown here is derived from an EMBL/GenBank/DDBJ whole genome shotgun (WGS) entry which is preliminary data.</text>
</comment>
<feature type="domain" description="Exocyst complex subunit Exo70 C-terminal" evidence="1">
    <location>
        <begin position="1"/>
        <end position="41"/>
    </location>
</feature>
<protein>
    <recommendedName>
        <fullName evidence="1">Exocyst complex subunit Exo70 C-terminal domain-containing protein</fullName>
    </recommendedName>
</protein>
<gene>
    <name evidence="2" type="ORF">Bca52824_033616</name>
</gene>
<dbReference type="GO" id="GO:0000145">
    <property type="term" value="C:exocyst"/>
    <property type="evidence" value="ECO:0007669"/>
    <property type="project" value="InterPro"/>
</dbReference>
<dbReference type="OrthoDB" id="10542361at2759"/>
<dbReference type="EMBL" id="JAAMPC010000007">
    <property type="protein sequence ID" value="KAG2304965.1"/>
    <property type="molecule type" value="Genomic_DNA"/>
</dbReference>
<evidence type="ECO:0000313" key="3">
    <source>
        <dbReference type="Proteomes" id="UP000886595"/>
    </source>
</evidence>
<dbReference type="Pfam" id="PF03081">
    <property type="entry name" value="Exo70_C"/>
    <property type="match status" value="1"/>
</dbReference>
<dbReference type="GO" id="GO:0005546">
    <property type="term" value="F:phosphatidylinositol-4,5-bisphosphate binding"/>
    <property type="evidence" value="ECO:0007669"/>
    <property type="project" value="InterPro"/>
</dbReference>
<sequence>MMGESWLNAQEQYRDYYAGLYVKEIWGKLLSLLSNKAQTIKRTLQAFAKGDSWTIGVWMVGLRAGELTAGGVEGGESSMNELKRYWALSGKGGRKAF</sequence>
<dbReference type="InterPro" id="IPR046364">
    <property type="entry name" value="Exo70_C"/>
</dbReference>
<evidence type="ECO:0000313" key="2">
    <source>
        <dbReference type="EMBL" id="KAG2304965.1"/>
    </source>
</evidence>
<dbReference type="Proteomes" id="UP000886595">
    <property type="component" value="Unassembled WGS sequence"/>
</dbReference>
<keyword evidence="3" id="KW-1185">Reference proteome</keyword>
<dbReference type="AlphaFoldDB" id="A0A8X7V687"/>
<organism evidence="2 3">
    <name type="scientific">Brassica carinata</name>
    <name type="common">Ethiopian mustard</name>
    <name type="synonym">Abyssinian cabbage</name>
    <dbReference type="NCBI Taxonomy" id="52824"/>
    <lineage>
        <taxon>Eukaryota</taxon>
        <taxon>Viridiplantae</taxon>
        <taxon>Streptophyta</taxon>
        <taxon>Embryophyta</taxon>
        <taxon>Tracheophyta</taxon>
        <taxon>Spermatophyta</taxon>
        <taxon>Magnoliopsida</taxon>
        <taxon>eudicotyledons</taxon>
        <taxon>Gunneridae</taxon>
        <taxon>Pentapetalae</taxon>
        <taxon>rosids</taxon>
        <taxon>malvids</taxon>
        <taxon>Brassicales</taxon>
        <taxon>Brassicaceae</taxon>
        <taxon>Brassiceae</taxon>
        <taxon>Brassica</taxon>
    </lineage>
</organism>
<dbReference type="GO" id="GO:0006887">
    <property type="term" value="P:exocytosis"/>
    <property type="evidence" value="ECO:0007669"/>
    <property type="project" value="InterPro"/>
</dbReference>
<proteinExistence type="predicted"/>
<accession>A0A8X7V687</accession>
<reference evidence="2 3" key="1">
    <citation type="submission" date="2020-02" db="EMBL/GenBank/DDBJ databases">
        <authorList>
            <person name="Ma Q."/>
            <person name="Huang Y."/>
            <person name="Song X."/>
            <person name="Pei D."/>
        </authorList>
    </citation>
    <scope>NUCLEOTIDE SEQUENCE [LARGE SCALE GENOMIC DNA]</scope>
    <source>
        <strain evidence="2">Sxm20200214</strain>
        <tissue evidence="2">Leaf</tissue>
    </source>
</reference>
<name>A0A8X7V687_BRACI</name>